<protein>
    <submittedName>
        <fullName evidence="2">Uncharacterized protein</fullName>
    </submittedName>
</protein>
<gene>
    <name evidence="2" type="ORF">METBIDRAFT_217904</name>
</gene>
<sequence length="189" mass="19762">MALGKLLGSTCVLHPAGCHLAETCFVIPCLAMYGWGHLAPRARPLRKRCMGPMGGHDRSSRGAVRDAGAAPSPSQPRGGSDVMVSFRGVGSAGPWNLKPRAVFSSSSSRSCGNEKGCRETSQGAGQTAGGLGPRPVTLPFRSTIAFSRAWSSSNWQVEFPSGRCTLCFLCILAQKSVSPSKNAGTVPNL</sequence>
<evidence type="ECO:0000256" key="1">
    <source>
        <dbReference type="SAM" id="MobiDB-lite"/>
    </source>
</evidence>
<accession>A0A1A0H6I6</accession>
<feature type="region of interest" description="Disordered" evidence="1">
    <location>
        <begin position="49"/>
        <end position="83"/>
    </location>
</feature>
<evidence type="ECO:0000313" key="3">
    <source>
        <dbReference type="Proteomes" id="UP000092555"/>
    </source>
</evidence>
<dbReference type="EMBL" id="LXTC01000006">
    <property type="protein sequence ID" value="OBA19646.1"/>
    <property type="molecule type" value="Genomic_DNA"/>
</dbReference>
<comment type="caution">
    <text evidence="2">The sequence shown here is derived from an EMBL/GenBank/DDBJ whole genome shotgun (WGS) entry which is preliminary data.</text>
</comment>
<reference evidence="2 3" key="1">
    <citation type="submission" date="2016-05" db="EMBL/GenBank/DDBJ databases">
        <title>Comparative genomics of biotechnologically important yeasts.</title>
        <authorList>
            <consortium name="DOE Joint Genome Institute"/>
            <person name="Riley R."/>
            <person name="Haridas S."/>
            <person name="Wolfe K.H."/>
            <person name="Lopes M.R."/>
            <person name="Hittinger C.T."/>
            <person name="Goker M."/>
            <person name="Salamov A."/>
            <person name="Wisecaver J."/>
            <person name="Long T.M."/>
            <person name="Aerts A.L."/>
            <person name="Barry K."/>
            <person name="Choi C."/>
            <person name="Clum A."/>
            <person name="Coughlan A.Y."/>
            <person name="Deshpande S."/>
            <person name="Douglass A.P."/>
            <person name="Hanson S.J."/>
            <person name="Klenk H.-P."/>
            <person name="LaButti K."/>
            <person name="Lapidus A."/>
            <person name="Lindquist E."/>
            <person name="Lipzen A."/>
            <person name="Meier-kolthoff J.P."/>
            <person name="Ohm R.A."/>
            <person name="Otillar R.P."/>
            <person name="Pangilinan J."/>
            <person name="Peng Y."/>
            <person name="Rokas A."/>
            <person name="Rosa C.A."/>
            <person name="Scheuner C."/>
            <person name="Sibirny A.A."/>
            <person name="Slot J.C."/>
            <person name="Stielow J.B."/>
            <person name="Sun H."/>
            <person name="Kurtzman C.P."/>
            <person name="Blackwell M."/>
            <person name="Grigoriev I.V."/>
            <person name="Jeffries T.W."/>
        </authorList>
    </citation>
    <scope>NUCLEOTIDE SEQUENCE [LARGE SCALE GENOMIC DNA]</scope>
    <source>
        <strain evidence="2 3">NRRL YB-4993</strain>
    </source>
</reference>
<proteinExistence type="predicted"/>
<dbReference type="GeneID" id="30028082"/>
<dbReference type="RefSeq" id="XP_018710174.1">
    <property type="nucleotide sequence ID" value="XM_018855106.1"/>
</dbReference>
<evidence type="ECO:0000313" key="2">
    <source>
        <dbReference type="EMBL" id="OBA19646.1"/>
    </source>
</evidence>
<organism evidence="2 3">
    <name type="scientific">Metschnikowia bicuspidata var. bicuspidata NRRL YB-4993</name>
    <dbReference type="NCBI Taxonomy" id="869754"/>
    <lineage>
        <taxon>Eukaryota</taxon>
        <taxon>Fungi</taxon>
        <taxon>Dikarya</taxon>
        <taxon>Ascomycota</taxon>
        <taxon>Saccharomycotina</taxon>
        <taxon>Pichiomycetes</taxon>
        <taxon>Metschnikowiaceae</taxon>
        <taxon>Metschnikowia</taxon>
    </lineage>
</organism>
<dbReference type="AlphaFoldDB" id="A0A1A0H6I6"/>
<feature type="compositionally biased region" description="Basic and acidic residues" evidence="1">
    <location>
        <begin position="55"/>
        <end position="64"/>
    </location>
</feature>
<keyword evidence="3" id="KW-1185">Reference proteome</keyword>
<name>A0A1A0H6I6_9ASCO</name>
<feature type="region of interest" description="Disordered" evidence="1">
    <location>
        <begin position="104"/>
        <end position="134"/>
    </location>
</feature>
<dbReference type="Proteomes" id="UP000092555">
    <property type="component" value="Unassembled WGS sequence"/>
</dbReference>